<keyword evidence="3 9" id="KW-0813">Transport</keyword>
<dbReference type="EMBL" id="LCEW01000013">
    <property type="protein sequence ID" value="KKS80210.1"/>
    <property type="molecule type" value="Genomic_DNA"/>
</dbReference>
<evidence type="ECO:0000256" key="8">
    <source>
        <dbReference type="ARBA" id="ARBA00023136"/>
    </source>
</evidence>
<evidence type="ECO:0000256" key="5">
    <source>
        <dbReference type="ARBA" id="ARBA00022519"/>
    </source>
</evidence>
<keyword evidence="6 9" id="KW-0812">Transmembrane</keyword>
<evidence type="ECO:0000259" key="10">
    <source>
        <dbReference type="PROSITE" id="PS51012"/>
    </source>
</evidence>
<keyword evidence="4 9" id="KW-1003">Cell membrane</keyword>
<feature type="transmembrane region" description="Helical" evidence="9">
    <location>
        <begin position="154"/>
        <end position="175"/>
    </location>
</feature>
<dbReference type="PROSITE" id="PS51012">
    <property type="entry name" value="ABC_TM2"/>
    <property type="match status" value="1"/>
</dbReference>
<comment type="similarity">
    <text evidence="2 9">Belongs to the ABC-2 integral membrane protein family.</text>
</comment>
<sequence>MDKITRIIPTKGFSKIDFKELWEYRELWWVLIERDIKVRYKQTLIGGLWAVIQPLLTMVVFTIFFSRLSGALSGKTPYPFFAYSGLILWTYFTNAISGASTSMIDNVYLISKIYLPRVFIPLTSTVTPGLDYFIAGVAVFGLAIYYQLPIRLTWILLPLVWGLTWILASGIGFWLSSLNVKYRDIRYALPFFIQLMIFLTPVIYPLSTVGKYRLLIQINPMSGLIELHRNLILGSAIDWGLVVYSVGVSCLIFGTGLIYFKSVERYFSDKL</sequence>
<evidence type="ECO:0000256" key="1">
    <source>
        <dbReference type="ARBA" id="ARBA00004429"/>
    </source>
</evidence>
<reference evidence="11 12" key="1">
    <citation type="journal article" date="2015" name="Nature">
        <title>rRNA introns, odd ribosomes, and small enigmatic genomes across a large radiation of phyla.</title>
        <authorList>
            <person name="Brown C.T."/>
            <person name="Hug L.A."/>
            <person name="Thomas B.C."/>
            <person name="Sharon I."/>
            <person name="Castelle C.J."/>
            <person name="Singh A."/>
            <person name="Wilkins M.J."/>
            <person name="Williams K.H."/>
            <person name="Banfield J.F."/>
        </authorList>
    </citation>
    <scope>NUCLEOTIDE SEQUENCE [LARGE SCALE GENOMIC DNA]</scope>
</reference>
<feature type="transmembrane region" description="Helical" evidence="9">
    <location>
        <begin position="187"/>
        <end position="206"/>
    </location>
</feature>
<feature type="transmembrane region" description="Helical" evidence="9">
    <location>
        <begin position="44"/>
        <end position="66"/>
    </location>
</feature>
<gene>
    <name evidence="11" type="ORF">UV54_C0013G0010</name>
</gene>
<evidence type="ECO:0000313" key="11">
    <source>
        <dbReference type="EMBL" id="KKS80210.1"/>
    </source>
</evidence>
<keyword evidence="5" id="KW-0997">Cell inner membrane</keyword>
<evidence type="ECO:0000313" key="12">
    <source>
        <dbReference type="Proteomes" id="UP000034213"/>
    </source>
</evidence>
<dbReference type="PANTHER" id="PTHR30413:SF8">
    <property type="entry name" value="TRANSPORT PERMEASE PROTEIN"/>
    <property type="match status" value="1"/>
</dbReference>
<feature type="domain" description="ABC transmembrane type-2" evidence="10">
    <location>
        <begin position="45"/>
        <end position="263"/>
    </location>
</feature>
<keyword evidence="7 9" id="KW-1133">Transmembrane helix</keyword>
<dbReference type="Proteomes" id="UP000034213">
    <property type="component" value="Unassembled WGS sequence"/>
</dbReference>
<feature type="transmembrane region" description="Helical" evidence="9">
    <location>
        <begin position="130"/>
        <end position="148"/>
    </location>
</feature>
<proteinExistence type="inferred from homology"/>
<dbReference type="PATRIC" id="fig|1618369.3.peg.231"/>
<dbReference type="AlphaFoldDB" id="A0A0G1C3H2"/>
<comment type="caution">
    <text evidence="11">The sequence shown here is derived from an EMBL/GenBank/DDBJ whole genome shotgun (WGS) entry which is preliminary data.</text>
</comment>
<evidence type="ECO:0000256" key="9">
    <source>
        <dbReference type="RuleBase" id="RU361157"/>
    </source>
</evidence>
<evidence type="ECO:0000256" key="4">
    <source>
        <dbReference type="ARBA" id="ARBA00022475"/>
    </source>
</evidence>
<dbReference type="GO" id="GO:0015920">
    <property type="term" value="P:lipopolysaccharide transport"/>
    <property type="evidence" value="ECO:0007669"/>
    <property type="project" value="TreeGrafter"/>
</dbReference>
<dbReference type="InterPro" id="IPR047817">
    <property type="entry name" value="ABC2_TM_bact-type"/>
</dbReference>
<evidence type="ECO:0000256" key="6">
    <source>
        <dbReference type="ARBA" id="ARBA00022692"/>
    </source>
</evidence>
<dbReference type="Pfam" id="PF01061">
    <property type="entry name" value="ABC2_membrane"/>
    <property type="match status" value="1"/>
</dbReference>
<accession>A0A0G1C3H2</accession>
<name>A0A0G1C3H2_9BACT</name>
<organism evidence="11 12">
    <name type="scientific">Candidatus Beckwithbacteria bacterium GW2011_GWA2_43_10</name>
    <dbReference type="NCBI Taxonomy" id="1618369"/>
    <lineage>
        <taxon>Bacteria</taxon>
        <taxon>Candidatus Beckwithiibacteriota</taxon>
    </lineage>
</organism>
<feature type="transmembrane region" description="Helical" evidence="9">
    <location>
        <begin position="239"/>
        <end position="260"/>
    </location>
</feature>
<dbReference type="GO" id="GO:0005886">
    <property type="term" value="C:plasma membrane"/>
    <property type="evidence" value="ECO:0007669"/>
    <property type="project" value="UniProtKB-SubCell"/>
</dbReference>
<keyword evidence="8 9" id="KW-0472">Membrane</keyword>
<dbReference type="InterPro" id="IPR013525">
    <property type="entry name" value="ABC2_TM"/>
</dbReference>
<dbReference type="PANTHER" id="PTHR30413">
    <property type="entry name" value="INNER MEMBRANE TRANSPORT PERMEASE"/>
    <property type="match status" value="1"/>
</dbReference>
<protein>
    <recommendedName>
        <fullName evidence="9">Transport permease protein</fullName>
    </recommendedName>
</protein>
<evidence type="ECO:0000256" key="7">
    <source>
        <dbReference type="ARBA" id="ARBA00022989"/>
    </source>
</evidence>
<evidence type="ECO:0000256" key="3">
    <source>
        <dbReference type="ARBA" id="ARBA00022448"/>
    </source>
</evidence>
<evidence type="ECO:0000256" key="2">
    <source>
        <dbReference type="ARBA" id="ARBA00007783"/>
    </source>
</evidence>
<feature type="transmembrane region" description="Helical" evidence="9">
    <location>
        <begin position="86"/>
        <end position="109"/>
    </location>
</feature>
<dbReference type="STRING" id="1618369.UV54_C0013G0010"/>
<dbReference type="GO" id="GO:0140359">
    <property type="term" value="F:ABC-type transporter activity"/>
    <property type="evidence" value="ECO:0007669"/>
    <property type="project" value="InterPro"/>
</dbReference>
<comment type="subcellular location">
    <subcellularLocation>
        <location evidence="1">Cell inner membrane</location>
        <topology evidence="1">Multi-pass membrane protein</topology>
    </subcellularLocation>
    <subcellularLocation>
        <location evidence="9">Cell membrane</location>
        <topology evidence="9">Multi-pass membrane protein</topology>
    </subcellularLocation>
</comment>